<keyword evidence="2" id="KW-1185">Reference proteome</keyword>
<evidence type="ECO:0000313" key="1">
    <source>
        <dbReference type="EMBL" id="TQM79744.1"/>
    </source>
</evidence>
<evidence type="ECO:0000313" key="2">
    <source>
        <dbReference type="Proteomes" id="UP000316628"/>
    </source>
</evidence>
<dbReference type="Proteomes" id="UP000316628">
    <property type="component" value="Unassembled WGS sequence"/>
</dbReference>
<dbReference type="InterPro" id="IPR016024">
    <property type="entry name" value="ARM-type_fold"/>
</dbReference>
<dbReference type="RefSeq" id="WP_141977245.1">
    <property type="nucleotide sequence ID" value="NZ_VFPP01000001.1"/>
</dbReference>
<dbReference type="SUPFAM" id="SSF48371">
    <property type="entry name" value="ARM repeat"/>
    <property type="match status" value="1"/>
</dbReference>
<comment type="caution">
    <text evidence="1">The sequence shown here is derived from an EMBL/GenBank/DDBJ whole genome shotgun (WGS) entry which is preliminary data.</text>
</comment>
<protein>
    <submittedName>
        <fullName evidence="1">HEAT repeat protein</fullName>
    </submittedName>
</protein>
<reference evidence="1 2" key="1">
    <citation type="submission" date="2019-06" db="EMBL/GenBank/DDBJ databases">
        <title>Sequencing the genomes of 1000 actinobacteria strains.</title>
        <authorList>
            <person name="Klenk H.-P."/>
        </authorList>
    </citation>
    <scope>NUCLEOTIDE SEQUENCE [LARGE SCALE GENOMIC DNA]</scope>
    <source>
        <strain evidence="1 2">DSM 45456</strain>
    </source>
</reference>
<accession>A0A543JAC2</accession>
<dbReference type="OrthoDB" id="4267625at2"/>
<proteinExistence type="predicted"/>
<organism evidence="1 2">
    <name type="scientific">Saccharothrix saharensis</name>
    <dbReference type="NCBI Taxonomy" id="571190"/>
    <lineage>
        <taxon>Bacteria</taxon>
        <taxon>Bacillati</taxon>
        <taxon>Actinomycetota</taxon>
        <taxon>Actinomycetes</taxon>
        <taxon>Pseudonocardiales</taxon>
        <taxon>Pseudonocardiaceae</taxon>
        <taxon>Saccharothrix</taxon>
    </lineage>
</organism>
<name>A0A543JAC2_9PSEU</name>
<dbReference type="Pfam" id="PF13646">
    <property type="entry name" value="HEAT_2"/>
    <property type="match status" value="1"/>
</dbReference>
<gene>
    <name evidence="1" type="ORF">FHX81_2054</name>
</gene>
<sequence length="240" mass="25758">MTSGIDRLIRRLNDDSTEVCEDAKCALMSMGPEVIAPLAAAVGSLDPVAQLCAIEVFDHFDDAAAVPALIGLLGSPDHTVRTWSMESVAALGAHEALPALRAAHRGLRAAGEPPDSGEAVALRLALTKLGARQEVLPPLTASLRTTAGDRGLSWPSERLADVVHDLADHDQAVLGFTLWLVFRGRGTRIQHERHGRPLDVDRPWRQVVEDARATALVEAASVEPRPDLFATVEWIGRGDV</sequence>
<dbReference type="EMBL" id="VFPP01000001">
    <property type="protein sequence ID" value="TQM79744.1"/>
    <property type="molecule type" value="Genomic_DNA"/>
</dbReference>
<dbReference type="Gene3D" id="1.25.10.10">
    <property type="entry name" value="Leucine-rich Repeat Variant"/>
    <property type="match status" value="1"/>
</dbReference>
<dbReference type="AlphaFoldDB" id="A0A543JAC2"/>
<dbReference type="InterPro" id="IPR011989">
    <property type="entry name" value="ARM-like"/>
</dbReference>